<dbReference type="Pfam" id="PF00170">
    <property type="entry name" value="bZIP_1"/>
    <property type="match status" value="1"/>
</dbReference>
<keyword evidence="7" id="KW-0805">Transcription regulation</keyword>
<dbReference type="InterPro" id="IPR004827">
    <property type="entry name" value="bZIP"/>
</dbReference>
<evidence type="ECO:0000256" key="7">
    <source>
        <dbReference type="ARBA" id="ARBA00023015"/>
    </source>
</evidence>
<feature type="domain" description="BZIP" evidence="17">
    <location>
        <begin position="131"/>
        <end position="194"/>
    </location>
</feature>
<reference evidence="19" key="1">
    <citation type="submission" date="2025-08" db="UniProtKB">
        <authorList>
            <consortium name="RefSeq"/>
        </authorList>
    </citation>
    <scope>IDENTIFICATION</scope>
    <source>
        <tissue evidence="19">Liver</tissue>
    </source>
</reference>
<keyword evidence="11" id="KW-0804">Transcription</keyword>
<keyword evidence="3 16" id="KW-0812">Transmembrane</keyword>
<evidence type="ECO:0000259" key="17">
    <source>
        <dbReference type="PROSITE" id="PS50217"/>
    </source>
</evidence>
<gene>
    <name evidence="19" type="primary">LOC103066719</name>
</gene>
<dbReference type="GeneID" id="103066719"/>
<name>A0A9F5J215_PYTBI</name>
<dbReference type="SMART" id="SM00338">
    <property type="entry name" value="BRLZ"/>
    <property type="match status" value="1"/>
</dbReference>
<dbReference type="CDD" id="cd14689">
    <property type="entry name" value="bZIP_CREB3"/>
    <property type="match status" value="1"/>
</dbReference>
<proteinExistence type="inferred from homology"/>
<keyword evidence="12" id="KW-0325">Glycoprotein</keyword>
<accession>A0A9F5J215</accession>
<evidence type="ECO:0000256" key="5">
    <source>
        <dbReference type="ARBA" id="ARBA00022968"/>
    </source>
</evidence>
<feature type="transmembrane region" description="Helical" evidence="16">
    <location>
        <begin position="212"/>
        <end position="230"/>
    </location>
</feature>
<dbReference type="GO" id="GO:0005789">
    <property type="term" value="C:endoplasmic reticulum membrane"/>
    <property type="evidence" value="ECO:0007669"/>
    <property type="project" value="UniProtKB-SubCell"/>
</dbReference>
<keyword evidence="5" id="KW-0735">Signal-anchor</keyword>
<dbReference type="InterPro" id="IPR046347">
    <property type="entry name" value="bZIP_sf"/>
</dbReference>
<comment type="similarity">
    <text evidence="2">Belongs to the bZIP family. ATF subfamily.</text>
</comment>
<keyword evidence="10" id="KW-0010">Activator</keyword>
<evidence type="ECO:0000256" key="2">
    <source>
        <dbReference type="ARBA" id="ARBA00009050"/>
    </source>
</evidence>
<evidence type="ECO:0000313" key="18">
    <source>
        <dbReference type="Proteomes" id="UP000695026"/>
    </source>
</evidence>
<dbReference type="FunFam" id="1.20.5.170:FF:000042">
    <property type="entry name" value="Cyclic AMP-responsive element-binding protein 3-like protein 3"/>
    <property type="match status" value="1"/>
</dbReference>
<keyword evidence="9 16" id="KW-0472">Membrane</keyword>
<evidence type="ECO:0000256" key="6">
    <source>
        <dbReference type="ARBA" id="ARBA00022989"/>
    </source>
</evidence>
<evidence type="ECO:0000256" key="15">
    <source>
        <dbReference type="SAM" id="MobiDB-lite"/>
    </source>
</evidence>
<dbReference type="OMA" id="PEMWADV"/>
<dbReference type="RefSeq" id="XP_025030657.1">
    <property type="nucleotide sequence ID" value="XM_025174889.1"/>
</dbReference>
<dbReference type="PANTHER" id="PTHR45996">
    <property type="entry name" value="AGAP001464-PB"/>
    <property type="match status" value="1"/>
</dbReference>
<sequence>MARFCQQANALAGSPERAEPRTSQTRFSSLGVLCEPSRRVRAGARFVLGALVHGAADCTIRSSLPEMWADVETSEGLGLPTAGPTAEPPAGAGLQLDFPPLVLTMEEKQLLEKEGISIPSNLPLTKAEERVLKRVRRKIRNKQSAQDSRRRKKVYVDNLESRVLACTVQNDELQKKVQLLQKQNTSLLEQLRKLQALVQHSSTKTATASTCIMVLFFSFCLVLLPSIYPLGGRERPLEQRGVLSRKLREYPSGASRALADAPQLAEPMASLPPGSLGPLSPEKAVSHGGFRSAGSLNGSLEGPQSPLAARSPSASSGNSSLDLPSPALPAEYQPPGKERALPPASVDQQPGWVNGATSIILQSHRSDEM</sequence>
<keyword evidence="18" id="KW-1185">Reference proteome</keyword>
<evidence type="ECO:0000256" key="8">
    <source>
        <dbReference type="ARBA" id="ARBA00023125"/>
    </source>
</evidence>
<dbReference type="Gene3D" id="1.20.5.170">
    <property type="match status" value="1"/>
</dbReference>
<keyword evidence="13" id="KW-0539">Nucleus</keyword>
<dbReference type="GO" id="GO:0000981">
    <property type="term" value="F:DNA-binding transcription factor activity, RNA polymerase II-specific"/>
    <property type="evidence" value="ECO:0007669"/>
    <property type="project" value="TreeGrafter"/>
</dbReference>
<feature type="compositionally biased region" description="Low complexity" evidence="15">
    <location>
        <begin position="303"/>
        <end position="325"/>
    </location>
</feature>
<dbReference type="PANTHER" id="PTHR45996:SF4">
    <property type="entry name" value="CYCLIC AMP-RESPONSIVE ELEMENT-BINDING PROTEIN 3"/>
    <property type="match status" value="1"/>
</dbReference>
<dbReference type="GO" id="GO:0005634">
    <property type="term" value="C:nucleus"/>
    <property type="evidence" value="ECO:0007669"/>
    <property type="project" value="TreeGrafter"/>
</dbReference>
<evidence type="ECO:0000256" key="12">
    <source>
        <dbReference type="ARBA" id="ARBA00023180"/>
    </source>
</evidence>
<keyword evidence="4" id="KW-0256">Endoplasmic reticulum</keyword>
<evidence type="ECO:0000313" key="19">
    <source>
        <dbReference type="RefSeq" id="XP_025030657.1"/>
    </source>
</evidence>
<evidence type="ECO:0000256" key="1">
    <source>
        <dbReference type="ARBA" id="ARBA00004648"/>
    </source>
</evidence>
<keyword evidence="8" id="KW-0238">DNA-binding</keyword>
<evidence type="ECO:0000256" key="16">
    <source>
        <dbReference type="SAM" id="Phobius"/>
    </source>
</evidence>
<dbReference type="GO" id="GO:0000978">
    <property type="term" value="F:RNA polymerase II cis-regulatory region sequence-specific DNA binding"/>
    <property type="evidence" value="ECO:0007669"/>
    <property type="project" value="TreeGrafter"/>
</dbReference>
<evidence type="ECO:0000256" key="9">
    <source>
        <dbReference type="ARBA" id="ARBA00023136"/>
    </source>
</evidence>
<evidence type="ECO:0000256" key="13">
    <source>
        <dbReference type="ARBA" id="ARBA00023242"/>
    </source>
</evidence>
<evidence type="ECO:0000256" key="10">
    <source>
        <dbReference type="ARBA" id="ARBA00023159"/>
    </source>
</evidence>
<dbReference type="InterPro" id="IPR051381">
    <property type="entry name" value="CREB_ATF_subfamily"/>
</dbReference>
<evidence type="ECO:0000256" key="3">
    <source>
        <dbReference type="ARBA" id="ARBA00022692"/>
    </source>
</evidence>
<dbReference type="SUPFAM" id="SSF57959">
    <property type="entry name" value="Leucine zipper domain"/>
    <property type="match status" value="1"/>
</dbReference>
<feature type="region of interest" description="Disordered" evidence="15">
    <location>
        <begin position="1"/>
        <end position="24"/>
    </location>
</feature>
<dbReference type="KEGG" id="pbi:103066719"/>
<dbReference type="Proteomes" id="UP000695026">
    <property type="component" value="Unplaced"/>
</dbReference>
<evidence type="ECO:0000256" key="14">
    <source>
        <dbReference type="SAM" id="Coils"/>
    </source>
</evidence>
<protein>
    <submittedName>
        <fullName evidence="19">Cyclic AMP-responsive element-binding protein 3</fullName>
    </submittedName>
</protein>
<comment type="subcellular location">
    <subcellularLocation>
        <location evidence="1">Endoplasmic reticulum membrane</location>
        <topology evidence="1">Single-pass type II membrane protein</topology>
    </subcellularLocation>
</comment>
<keyword evidence="14" id="KW-0175">Coiled coil</keyword>
<evidence type="ECO:0000256" key="4">
    <source>
        <dbReference type="ARBA" id="ARBA00022824"/>
    </source>
</evidence>
<feature type="coiled-coil region" evidence="14">
    <location>
        <begin position="156"/>
        <end position="197"/>
    </location>
</feature>
<dbReference type="PROSITE" id="PS50217">
    <property type="entry name" value="BZIP"/>
    <property type="match status" value="1"/>
</dbReference>
<keyword evidence="6 16" id="KW-1133">Transmembrane helix</keyword>
<feature type="region of interest" description="Disordered" evidence="15">
    <location>
        <begin position="266"/>
        <end position="369"/>
    </location>
</feature>
<dbReference type="AlphaFoldDB" id="A0A9F5J215"/>
<evidence type="ECO:0000256" key="11">
    <source>
        <dbReference type="ARBA" id="ARBA00023163"/>
    </source>
</evidence>
<dbReference type="OrthoDB" id="674948at2759"/>
<organism evidence="18 19">
    <name type="scientific">Python bivittatus</name>
    <name type="common">Burmese python</name>
    <name type="synonym">Python molurus bivittatus</name>
    <dbReference type="NCBI Taxonomy" id="176946"/>
    <lineage>
        <taxon>Eukaryota</taxon>
        <taxon>Metazoa</taxon>
        <taxon>Chordata</taxon>
        <taxon>Craniata</taxon>
        <taxon>Vertebrata</taxon>
        <taxon>Euteleostomi</taxon>
        <taxon>Lepidosauria</taxon>
        <taxon>Squamata</taxon>
        <taxon>Bifurcata</taxon>
        <taxon>Unidentata</taxon>
        <taxon>Episquamata</taxon>
        <taxon>Toxicofera</taxon>
        <taxon>Serpentes</taxon>
        <taxon>Henophidia</taxon>
        <taxon>Pythonidae</taxon>
        <taxon>Python</taxon>
    </lineage>
</organism>
<feature type="compositionally biased region" description="Low complexity" evidence="15">
    <location>
        <begin position="271"/>
        <end position="281"/>
    </location>
</feature>